<dbReference type="PRINTS" id="PR00412">
    <property type="entry name" value="EPOXHYDRLASE"/>
</dbReference>
<feature type="domain" description="AB hydrolase-1" evidence="1">
    <location>
        <begin position="59"/>
        <end position="285"/>
    </location>
</feature>
<dbReference type="Gene3D" id="3.40.50.1820">
    <property type="entry name" value="alpha/beta hydrolase"/>
    <property type="match status" value="1"/>
</dbReference>
<dbReference type="PANTHER" id="PTHR43139:SF52">
    <property type="entry name" value="SI:DKEY-122A22.2"/>
    <property type="match status" value="1"/>
</dbReference>
<evidence type="ECO:0000313" key="3">
    <source>
        <dbReference type="Proteomes" id="UP000502608"/>
    </source>
</evidence>
<proteinExistence type="predicted"/>
<dbReference type="InterPro" id="IPR000073">
    <property type="entry name" value="AB_hydrolase_1"/>
</dbReference>
<dbReference type="PANTHER" id="PTHR43139">
    <property type="entry name" value="SI:DKEY-122A22.2"/>
    <property type="match status" value="1"/>
</dbReference>
<dbReference type="PRINTS" id="PR00111">
    <property type="entry name" value="ABHYDROLASE"/>
</dbReference>
<dbReference type="InterPro" id="IPR000639">
    <property type="entry name" value="Epox_hydrolase-like"/>
</dbReference>
<gene>
    <name evidence="2" type="ORF">HBH39_10815</name>
</gene>
<reference evidence="2 3" key="1">
    <citation type="submission" date="2020-03" db="EMBL/GenBank/DDBJ databases">
        <title>Complete genome sequence of Shewanella sp.</title>
        <authorList>
            <person name="Kim Y.-S."/>
            <person name="Kim S.-J."/>
            <person name="Jung H.-K."/>
            <person name="Kim K.-H."/>
        </authorList>
    </citation>
    <scope>NUCLEOTIDE SEQUENCE [LARGE SCALE GENOMIC DNA]</scope>
    <source>
        <strain evidence="2 3">PN3F2</strain>
    </source>
</reference>
<dbReference type="InterPro" id="IPR029058">
    <property type="entry name" value="AB_hydrolase_fold"/>
</dbReference>
<evidence type="ECO:0000259" key="1">
    <source>
        <dbReference type="Pfam" id="PF00561"/>
    </source>
</evidence>
<dbReference type="GO" id="GO:0016787">
    <property type="term" value="F:hydrolase activity"/>
    <property type="evidence" value="ECO:0007669"/>
    <property type="project" value="UniProtKB-KW"/>
</dbReference>
<dbReference type="SUPFAM" id="SSF53474">
    <property type="entry name" value="alpha/beta-Hydrolases"/>
    <property type="match status" value="1"/>
</dbReference>
<protein>
    <submittedName>
        <fullName evidence="2">Alpha/beta hydrolase</fullName>
    </submittedName>
</protein>
<organism evidence="2 3">
    <name type="scientific">Shewanella aestuarii</name>
    <dbReference type="NCBI Taxonomy" id="1028752"/>
    <lineage>
        <taxon>Bacteria</taxon>
        <taxon>Pseudomonadati</taxon>
        <taxon>Pseudomonadota</taxon>
        <taxon>Gammaproteobacteria</taxon>
        <taxon>Alteromonadales</taxon>
        <taxon>Shewanellaceae</taxon>
        <taxon>Shewanella</taxon>
    </lineage>
</organism>
<dbReference type="PROSITE" id="PS51257">
    <property type="entry name" value="PROKAR_LIPOPROTEIN"/>
    <property type="match status" value="1"/>
</dbReference>
<dbReference type="Pfam" id="PF00561">
    <property type="entry name" value="Abhydrolase_1"/>
    <property type="match status" value="1"/>
</dbReference>
<keyword evidence="2" id="KW-0378">Hydrolase</keyword>
<sequence>MKLIGVGLLIILLSGCSIVSVVDHHQQRTVTHAGFERQLISLKEGGELHYWQGGDTSAPAILLLHGFGGTGMTSWYEMMRDLSRDYHVIVPDLLWFGDSFSPAPATISSETLAMQQLIAHLALEKVNVVGISFGGFVSFDLMIHEPKVDKAVILASPGLFFSDEDLQAMTQRFGANEPQDVFVPKDGEQVRWLLENTFVSYPWMPSFVDQQVYEYYFADFLPQKESLIRTLPAYRDQLNPQEFIDSMPPTLLIWGENDRVFPLENGRCFAEFLDAPIIVIPNGAHGLSNDFPQQITQEIRAFIL</sequence>
<dbReference type="EMBL" id="CP050313">
    <property type="protein sequence ID" value="QIR16200.1"/>
    <property type="molecule type" value="Genomic_DNA"/>
</dbReference>
<accession>A0A6G9QNM6</accession>
<dbReference type="Proteomes" id="UP000502608">
    <property type="component" value="Chromosome"/>
</dbReference>
<keyword evidence="3" id="KW-1185">Reference proteome</keyword>
<dbReference type="RefSeq" id="WP_167680052.1">
    <property type="nucleotide sequence ID" value="NZ_CP050313.1"/>
</dbReference>
<dbReference type="KEGG" id="saes:HBH39_10815"/>
<dbReference type="AlphaFoldDB" id="A0A6G9QNM6"/>
<evidence type="ECO:0000313" key="2">
    <source>
        <dbReference type="EMBL" id="QIR16200.1"/>
    </source>
</evidence>
<dbReference type="InterPro" id="IPR052370">
    <property type="entry name" value="Meta-cleavage_hydrolase"/>
</dbReference>
<name>A0A6G9QNM6_9GAMM</name>